<dbReference type="GO" id="GO:0042545">
    <property type="term" value="P:cell wall modification"/>
    <property type="evidence" value="ECO:0007669"/>
    <property type="project" value="UniProtKB-UniRule"/>
</dbReference>
<dbReference type="PANTHER" id="PTHR31321">
    <property type="entry name" value="ACYL-COA THIOESTER HYDROLASE YBHC-RELATED"/>
    <property type="match status" value="1"/>
</dbReference>
<evidence type="ECO:0000256" key="1">
    <source>
        <dbReference type="ARBA" id="ARBA00008891"/>
    </source>
</evidence>
<dbReference type="EC" id="3.1.1.11" evidence="4"/>
<protein>
    <recommendedName>
        <fullName evidence="4">Pectinesterase</fullName>
        <ecNumber evidence="4">3.1.1.11</ecNumber>
    </recommendedName>
</protein>
<evidence type="ECO:0000259" key="5">
    <source>
        <dbReference type="Pfam" id="PF01095"/>
    </source>
</evidence>
<keyword evidence="2 4" id="KW-0378">Hydrolase</keyword>
<dbReference type="AlphaFoldDB" id="A0A0B6WTL3"/>
<dbReference type="GO" id="GO:0009279">
    <property type="term" value="C:cell outer membrane"/>
    <property type="evidence" value="ECO:0007669"/>
    <property type="project" value="TreeGrafter"/>
</dbReference>
<organism evidence="6 7">
    <name type="scientific">Pyrinomonas methylaliphatogenes</name>
    <dbReference type="NCBI Taxonomy" id="454194"/>
    <lineage>
        <taxon>Bacteria</taxon>
        <taxon>Pseudomonadati</taxon>
        <taxon>Acidobacteriota</taxon>
        <taxon>Blastocatellia</taxon>
        <taxon>Blastocatellales</taxon>
        <taxon>Pyrinomonadaceae</taxon>
        <taxon>Pyrinomonas</taxon>
    </lineage>
</organism>
<dbReference type="PROSITE" id="PS00800">
    <property type="entry name" value="PECTINESTERASE_1"/>
    <property type="match status" value="1"/>
</dbReference>
<dbReference type="InterPro" id="IPR000070">
    <property type="entry name" value="Pectinesterase_cat"/>
</dbReference>
<evidence type="ECO:0000256" key="2">
    <source>
        <dbReference type="ARBA" id="ARBA00022801"/>
    </source>
</evidence>
<dbReference type="Pfam" id="PF01095">
    <property type="entry name" value="Pectinesterase"/>
    <property type="match status" value="1"/>
</dbReference>
<keyword evidence="4" id="KW-0732">Signal</keyword>
<evidence type="ECO:0000256" key="4">
    <source>
        <dbReference type="RuleBase" id="RU000589"/>
    </source>
</evidence>
<evidence type="ECO:0000313" key="7">
    <source>
        <dbReference type="Proteomes" id="UP000031518"/>
    </source>
</evidence>
<feature type="domain" description="Pectinesterase catalytic" evidence="5">
    <location>
        <begin position="67"/>
        <end position="347"/>
    </location>
</feature>
<sequence length="357" mass="40432" precursor="true">MGSSVSLRACCLLLSLLIALPAQAGRKGDAFVPKTPSIKISARARPKIDPSVAEPSGKNRFRARDVIVVAADGTGDFRRVQEAVDHVPEGNTRRIRIHIKPGIYREQIKIPQTKPFITFEGEDAARTILTYNLSAKTAGDTRLSYSVYIGGSDFRAENITFENSYGVGSQAVAVYVNTDRVIFRRCRFLGWQDTLFAHGGRQYYKDCYIEGHVDFIFGNAAAVFEDCQIHSKGQGYITAQWRLRADEPNGFVFRHCRLTGENTGRGVYLGRPWRPYARVVYLNCWMGAHIRPEGWDNWRDPQREKTAWFAEYHSTGPGANPQARVAWSRQLTDEEAKQFETRAFLRGSDGWDPTKWR</sequence>
<dbReference type="EMBL" id="CBXV010000001">
    <property type="protein sequence ID" value="CDM64037.1"/>
    <property type="molecule type" value="Genomic_DNA"/>
</dbReference>
<dbReference type="SUPFAM" id="SSF51126">
    <property type="entry name" value="Pectin lyase-like"/>
    <property type="match status" value="1"/>
</dbReference>
<evidence type="ECO:0000256" key="3">
    <source>
        <dbReference type="ARBA" id="ARBA00023085"/>
    </source>
</evidence>
<keyword evidence="3 4" id="KW-0063">Aspartyl esterase</keyword>
<proteinExistence type="inferred from homology"/>
<evidence type="ECO:0000313" key="6">
    <source>
        <dbReference type="EMBL" id="CDM64037.1"/>
    </source>
</evidence>
<dbReference type="InterPro" id="IPR012334">
    <property type="entry name" value="Pectin_lyas_fold"/>
</dbReference>
<accession>A0A0B6WTL3</accession>
<dbReference type="InterPro" id="IPR011050">
    <property type="entry name" value="Pectin_lyase_fold/virulence"/>
</dbReference>
<name>A0A0B6WTL3_9BACT</name>
<dbReference type="InterPro" id="IPR018040">
    <property type="entry name" value="Pectinesterase_Tyr_AS"/>
</dbReference>
<dbReference type="PANTHER" id="PTHR31321:SF57">
    <property type="entry name" value="PECTINESTERASE 53-RELATED"/>
    <property type="match status" value="1"/>
</dbReference>
<reference evidence="6 7" key="1">
    <citation type="submission" date="2013-12" db="EMBL/GenBank/DDBJ databases">
        <authorList>
            <person name="Stott M."/>
        </authorList>
    </citation>
    <scope>NUCLEOTIDE SEQUENCE [LARGE SCALE GENOMIC DNA]</scope>
    <source>
        <strain evidence="6 7">K22</strain>
    </source>
</reference>
<dbReference type="GO" id="GO:0030599">
    <property type="term" value="F:pectinesterase activity"/>
    <property type="evidence" value="ECO:0007669"/>
    <property type="project" value="UniProtKB-UniRule"/>
</dbReference>
<gene>
    <name evidence="6" type="ORF">PYK22_00029</name>
</gene>
<dbReference type="UniPathway" id="UPA00545">
    <property type="reaction ID" value="UER00823"/>
</dbReference>
<dbReference type="STRING" id="454194.PYK22_00029"/>
<dbReference type="Proteomes" id="UP000031518">
    <property type="component" value="Unassembled WGS sequence"/>
</dbReference>
<keyword evidence="7" id="KW-1185">Reference proteome</keyword>
<feature type="signal peptide" evidence="4">
    <location>
        <begin position="1"/>
        <end position="24"/>
    </location>
</feature>
<dbReference type="Gene3D" id="2.160.20.10">
    <property type="entry name" value="Single-stranded right-handed beta-helix, Pectin lyase-like"/>
    <property type="match status" value="1"/>
</dbReference>
<comment type="catalytic activity">
    <reaction evidence="4">
        <text>[(1-&gt;4)-alpha-D-galacturonosyl methyl ester](n) + n H2O = [(1-&gt;4)-alpha-D-galacturonosyl](n) + n methanol + n H(+)</text>
        <dbReference type="Rhea" id="RHEA:22380"/>
        <dbReference type="Rhea" id="RHEA-COMP:14570"/>
        <dbReference type="Rhea" id="RHEA-COMP:14573"/>
        <dbReference type="ChEBI" id="CHEBI:15377"/>
        <dbReference type="ChEBI" id="CHEBI:15378"/>
        <dbReference type="ChEBI" id="CHEBI:17790"/>
        <dbReference type="ChEBI" id="CHEBI:140522"/>
        <dbReference type="ChEBI" id="CHEBI:140523"/>
        <dbReference type="EC" id="3.1.1.11"/>
    </reaction>
</comment>
<dbReference type="GO" id="GO:0045490">
    <property type="term" value="P:pectin catabolic process"/>
    <property type="evidence" value="ECO:0007669"/>
    <property type="project" value="UniProtKB-UniRule"/>
</dbReference>
<feature type="chain" id="PRO_5005110755" description="Pectinesterase" evidence="4">
    <location>
        <begin position="25"/>
        <end position="357"/>
    </location>
</feature>
<comment type="similarity">
    <text evidence="1">Belongs to the pectinesterase family.</text>
</comment>
<dbReference type="FunFam" id="2.160.20.10:FF:000052">
    <property type="entry name" value="Pectinesterase"/>
    <property type="match status" value="1"/>
</dbReference>
<reference evidence="6 7" key="2">
    <citation type="submission" date="2015-01" db="EMBL/GenBank/DDBJ databases">
        <title>Complete genome sequence of Pyrinomonas methylaliphatogenes type strain K22T.</title>
        <authorList>
            <person name="Lee K.C.Y."/>
            <person name="Power J.F."/>
            <person name="Dunfield P.F."/>
            <person name="Morgan X.C."/>
            <person name="Huttenhower C."/>
            <person name="Stott M.B."/>
        </authorList>
    </citation>
    <scope>NUCLEOTIDE SEQUENCE [LARGE SCALE GENOMIC DNA]</scope>
    <source>
        <strain evidence="6 7">K22</strain>
    </source>
</reference>
<comment type="pathway">
    <text evidence="4">Glycan metabolism; pectin degradation; 2-dehydro-3-deoxy-D-gluconate from pectin: step 1/5.</text>
</comment>